<evidence type="ECO:0000313" key="4">
    <source>
        <dbReference type="Proteomes" id="UP001363151"/>
    </source>
</evidence>
<name>A0ABR1G2K0_AURAN</name>
<evidence type="ECO:0008006" key="5">
    <source>
        <dbReference type="Google" id="ProtNLM"/>
    </source>
</evidence>
<accession>A0ABR1G2K0</accession>
<dbReference type="Gene3D" id="3.40.50.300">
    <property type="entry name" value="P-loop containing nucleotide triphosphate hydrolases"/>
    <property type="match status" value="1"/>
</dbReference>
<keyword evidence="1" id="KW-0808">Transferase</keyword>
<dbReference type="PANTHER" id="PTHR10605:SF56">
    <property type="entry name" value="BIFUNCTIONAL HEPARAN SULFATE N-DEACETYLASE_N-SULFOTRANSFERASE"/>
    <property type="match status" value="1"/>
</dbReference>
<organism evidence="3 4">
    <name type="scientific">Aureococcus anophagefferens</name>
    <name type="common">Harmful bloom alga</name>
    <dbReference type="NCBI Taxonomy" id="44056"/>
    <lineage>
        <taxon>Eukaryota</taxon>
        <taxon>Sar</taxon>
        <taxon>Stramenopiles</taxon>
        <taxon>Ochrophyta</taxon>
        <taxon>Pelagophyceae</taxon>
        <taxon>Pelagomonadales</taxon>
        <taxon>Pelagomonadaceae</taxon>
        <taxon>Aureococcus</taxon>
    </lineage>
</organism>
<keyword evidence="2" id="KW-0732">Signal</keyword>
<keyword evidence="4" id="KW-1185">Reference proteome</keyword>
<dbReference type="InterPro" id="IPR037359">
    <property type="entry name" value="NST/OST"/>
</dbReference>
<gene>
    <name evidence="3" type="ORF">SO694_0001639</name>
</gene>
<dbReference type="SUPFAM" id="SSF52540">
    <property type="entry name" value="P-loop containing nucleoside triphosphate hydrolases"/>
    <property type="match status" value="1"/>
</dbReference>
<protein>
    <recommendedName>
        <fullName evidence="5">Sulfotransferase domain-containing protein</fullName>
    </recommendedName>
</protein>
<comment type="caution">
    <text evidence="3">The sequence shown here is derived from an EMBL/GenBank/DDBJ whole genome shotgun (WGS) entry which is preliminary data.</text>
</comment>
<evidence type="ECO:0000256" key="1">
    <source>
        <dbReference type="ARBA" id="ARBA00022679"/>
    </source>
</evidence>
<evidence type="ECO:0000256" key="2">
    <source>
        <dbReference type="SAM" id="SignalP"/>
    </source>
</evidence>
<feature type="signal peptide" evidence="2">
    <location>
        <begin position="1"/>
        <end position="25"/>
    </location>
</feature>
<dbReference type="EMBL" id="JBBJCI010000141">
    <property type="protein sequence ID" value="KAK7242671.1"/>
    <property type="molecule type" value="Genomic_DNA"/>
</dbReference>
<reference evidence="3 4" key="1">
    <citation type="submission" date="2024-03" db="EMBL/GenBank/DDBJ databases">
        <title>Aureococcus anophagefferens CCMP1851 and Kratosvirus quantuckense: Draft genome of a second virus-susceptible host strain in the model system.</title>
        <authorList>
            <person name="Chase E."/>
            <person name="Truchon A.R."/>
            <person name="Schepens W."/>
            <person name="Wilhelm S.W."/>
        </authorList>
    </citation>
    <scope>NUCLEOTIDE SEQUENCE [LARGE SCALE GENOMIC DNA]</scope>
    <source>
        <strain evidence="3 4">CCMP1851</strain>
    </source>
</reference>
<proteinExistence type="predicted"/>
<dbReference type="Proteomes" id="UP001363151">
    <property type="component" value="Unassembled WGS sequence"/>
</dbReference>
<sequence>MRRALAPAVLAVAAVLVGLRRGAATAPRNALAYGGKPCETNHCKPSFLIIGIGKCGTSSLYYYLVGHPSVRPASQKQLQWFDHAYDKNSFATRYLAHFPKTLKPGEISGEASPGYAQYSNVPRRVHAHLAGVRVLCIARDPAERAYSSYYYNYVTSAGANALPFGLLVDAEVALLGAFFRDDKGTPGKDGRKLHDLSANCYGGTTAEHQVGAAARAYAKTAASGFSAARSMPRANQHLWRQLVGRSLYAANLEWWYAVHDAADILLICSEDLGDAGRAAAEMARVAGHLGLDAFDFGPVVGKGKYNAGAQHRGYGAVTPWADAAARSARKPMDPAARRAVANFTAPFNARLFDLAGHSCAEWGRTPGGEGRG</sequence>
<dbReference type="PANTHER" id="PTHR10605">
    <property type="entry name" value="HEPARAN SULFATE SULFOTRANSFERASE"/>
    <property type="match status" value="1"/>
</dbReference>
<feature type="chain" id="PRO_5045869625" description="Sulfotransferase domain-containing protein" evidence="2">
    <location>
        <begin position="26"/>
        <end position="372"/>
    </location>
</feature>
<evidence type="ECO:0000313" key="3">
    <source>
        <dbReference type="EMBL" id="KAK7242671.1"/>
    </source>
</evidence>
<dbReference type="InterPro" id="IPR027417">
    <property type="entry name" value="P-loop_NTPase"/>
</dbReference>